<comment type="caution">
    <text evidence="4">The sequence shown here is derived from an EMBL/GenBank/DDBJ whole genome shotgun (WGS) entry which is preliminary data.</text>
</comment>
<dbReference type="EC" id="2.7.8.7" evidence="1"/>
<proteinExistence type="predicted"/>
<keyword evidence="2" id="KW-0808">Transferase</keyword>
<name>A0AA40F1N5_9PEZI</name>
<dbReference type="PANTHER" id="PTHR12215:SF10">
    <property type="entry name" value="L-AMINOADIPATE-SEMIALDEHYDE DEHYDROGENASE-PHOSPHOPANTETHEINYL TRANSFERASE"/>
    <property type="match status" value="1"/>
</dbReference>
<evidence type="ECO:0000313" key="4">
    <source>
        <dbReference type="EMBL" id="KAK0749257.1"/>
    </source>
</evidence>
<sequence length="345" mass="38283">MTSSSSSPQLFQWILDTRPWWPEATQTKHLETHHPGLPRPRPHPPSSRAATLRYYHIRDAKMALGSALLKHYLVARFLPALPWHSTPQHLTRDPRTGKPLFVHPSLALAFNITHQAGVVALFAVLHPPSLSVDVGVDLVSPTERRERDRALVAAEGWPTFVDVHADVFSAREAAYLKHAVLAAVPGLVAPAGGPDAVVDAKLRAFYALWALREAYVKLTGEALLAEWLGELEFRGFRPAAPTAGWGVPAREEGAWDGREEGAARERYGAQVVRHPEVWFRGERVRGVNMELRAMGEDFMICTAVRTPGSEEVGMGWRLGPYRVLDLEEVLEFAEGRAGDGVWEEV</sequence>
<evidence type="ECO:0000256" key="2">
    <source>
        <dbReference type="ARBA" id="ARBA00022679"/>
    </source>
</evidence>
<dbReference type="GO" id="GO:0000287">
    <property type="term" value="F:magnesium ion binding"/>
    <property type="evidence" value="ECO:0007669"/>
    <property type="project" value="InterPro"/>
</dbReference>
<gene>
    <name evidence="4" type="ORF">B0T18DRAFT_321079</name>
</gene>
<dbReference type="GO" id="GO:0019878">
    <property type="term" value="P:lysine biosynthetic process via aminoadipic acid"/>
    <property type="evidence" value="ECO:0007669"/>
    <property type="project" value="TreeGrafter"/>
</dbReference>
<dbReference type="InterPro" id="IPR050559">
    <property type="entry name" value="P-Pant_transferase_sf"/>
</dbReference>
<dbReference type="GO" id="GO:0008897">
    <property type="term" value="F:holo-[acyl-carrier-protein] synthase activity"/>
    <property type="evidence" value="ECO:0007669"/>
    <property type="project" value="UniProtKB-EC"/>
</dbReference>
<dbReference type="InterPro" id="IPR037143">
    <property type="entry name" value="4-PPantetheinyl_Trfase_dom_sf"/>
</dbReference>
<dbReference type="PANTHER" id="PTHR12215">
    <property type="entry name" value="PHOSPHOPANTETHEINE TRANSFERASE"/>
    <property type="match status" value="1"/>
</dbReference>
<keyword evidence="5" id="KW-1185">Reference proteome</keyword>
<organism evidence="4 5">
    <name type="scientific">Schizothecium vesticola</name>
    <dbReference type="NCBI Taxonomy" id="314040"/>
    <lineage>
        <taxon>Eukaryota</taxon>
        <taxon>Fungi</taxon>
        <taxon>Dikarya</taxon>
        <taxon>Ascomycota</taxon>
        <taxon>Pezizomycotina</taxon>
        <taxon>Sordariomycetes</taxon>
        <taxon>Sordariomycetidae</taxon>
        <taxon>Sordariales</taxon>
        <taxon>Schizotheciaceae</taxon>
        <taxon>Schizothecium</taxon>
    </lineage>
</organism>
<dbReference type="InterPro" id="IPR008278">
    <property type="entry name" value="4-PPantetheinyl_Trfase_dom"/>
</dbReference>
<dbReference type="Proteomes" id="UP001172155">
    <property type="component" value="Unassembled WGS sequence"/>
</dbReference>
<evidence type="ECO:0000259" key="3">
    <source>
        <dbReference type="Pfam" id="PF01648"/>
    </source>
</evidence>
<dbReference type="AlphaFoldDB" id="A0AA40F1N5"/>
<reference evidence="4" key="1">
    <citation type="submission" date="2023-06" db="EMBL/GenBank/DDBJ databases">
        <title>Genome-scale phylogeny and comparative genomics of the fungal order Sordariales.</title>
        <authorList>
            <consortium name="Lawrence Berkeley National Laboratory"/>
            <person name="Hensen N."/>
            <person name="Bonometti L."/>
            <person name="Westerberg I."/>
            <person name="Brannstrom I.O."/>
            <person name="Guillou S."/>
            <person name="Cros-Aarteil S."/>
            <person name="Calhoun S."/>
            <person name="Haridas S."/>
            <person name="Kuo A."/>
            <person name="Mondo S."/>
            <person name="Pangilinan J."/>
            <person name="Riley R."/>
            <person name="LaButti K."/>
            <person name="Andreopoulos B."/>
            <person name="Lipzen A."/>
            <person name="Chen C."/>
            <person name="Yanf M."/>
            <person name="Daum C."/>
            <person name="Ng V."/>
            <person name="Clum A."/>
            <person name="Steindorff A."/>
            <person name="Ohm R."/>
            <person name="Martin F."/>
            <person name="Silar P."/>
            <person name="Natvig D."/>
            <person name="Lalanne C."/>
            <person name="Gautier V."/>
            <person name="Ament-velasquez S.L."/>
            <person name="Kruys A."/>
            <person name="Hutchinson M.I."/>
            <person name="Powell A.J."/>
            <person name="Barry K."/>
            <person name="Miller A.N."/>
            <person name="Grigoriev I.V."/>
            <person name="Debuchy R."/>
            <person name="Gladieux P."/>
            <person name="Thoren M.H."/>
            <person name="Johannesson H."/>
        </authorList>
    </citation>
    <scope>NUCLEOTIDE SEQUENCE</scope>
    <source>
        <strain evidence="4">SMH3187-1</strain>
    </source>
</reference>
<feature type="domain" description="4'-phosphopantetheinyl transferase" evidence="3">
    <location>
        <begin position="134"/>
        <end position="227"/>
    </location>
</feature>
<dbReference type="Pfam" id="PF01648">
    <property type="entry name" value="ACPS"/>
    <property type="match status" value="1"/>
</dbReference>
<evidence type="ECO:0000313" key="5">
    <source>
        <dbReference type="Proteomes" id="UP001172155"/>
    </source>
</evidence>
<accession>A0AA40F1N5</accession>
<protein>
    <recommendedName>
        <fullName evidence="1">holo-[acyl-carrier-protein] synthase</fullName>
        <ecNumber evidence="1">2.7.8.7</ecNumber>
    </recommendedName>
</protein>
<dbReference type="EMBL" id="JAUKUD010000003">
    <property type="protein sequence ID" value="KAK0749257.1"/>
    <property type="molecule type" value="Genomic_DNA"/>
</dbReference>
<dbReference type="GO" id="GO:0005829">
    <property type="term" value="C:cytosol"/>
    <property type="evidence" value="ECO:0007669"/>
    <property type="project" value="TreeGrafter"/>
</dbReference>
<evidence type="ECO:0000256" key="1">
    <source>
        <dbReference type="ARBA" id="ARBA00013172"/>
    </source>
</evidence>
<dbReference type="Gene3D" id="3.90.470.20">
    <property type="entry name" value="4'-phosphopantetheinyl transferase domain"/>
    <property type="match status" value="1"/>
</dbReference>
<dbReference type="SUPFAM" id="SSF56214">
    <property type="entry name" value="4'-phosphopantetheinyl transferase"/>
    <property type="match status" value="2"/>
</dbReference>